<dbReference type="Pfam" id="PF03269">
    <property type="entry name" value="DUF268"/>
    <property type="match status" value="2"/>
</dbReference>
<sequence length="605" mass="69545">MQREPPNSAELRLFMVYSVGDVCTYSDSRLGAPFLDKFNVLENQETDTSQQNDEESIPERDTILTAKGVVSYDEIDAKVFRPNNYKIVEKSFPIPKLDFITKPSCEKIFVDWLHIANRTAPPSPPRNIEENEKNAFLLNGYSVLHKVYTVEYQKTEIIGTTKIKYIHPIAFAEKWKENLGKFDFAISFSSIEHSGLGRYGDPIDPIGDLREVLKVMCLLKQGGLFFIGFPTGQDAILYNAHRYYGRIRTAMIMTGFEWLATYHGECPYSHDPIREDFEKFKKSKQLLSGNISSSFEDNPLCNVTDEDGIPYRDTISTAKGLVTYDEIDRNVFHPNNYRIVKPSFPIPKLDFISRPTCEKVFEDWLEIAKGPAPQEPPRTIRNSEKNAYLLNGYSVEHRNVYSNEKAKPTKVIWDKIGIMMNMPRKWVTAYGTQGLSVYYALRDYPVKDMVGFVIGSQRPWIEVQALRSGASKDTTFRLIRKCSTALPQRHVYTVEYQETKIVGTEKIIYINPITFAEQWKDNMDKFDFAISFSSIEHSGLGRYGDPPDPIGDLREVQKVLCLLKKGGFELIAVYTGNSPYPQYPRREDFEILTNHEQELYVLRKP</sequence>
<accession>A0ABR1D7X3</accession>
<comment type="caution">
    <text evidence="1">The sequence shown here is derived from an EMBL/GenBank/DDBJ whole genome shotgun (WGS) entry which is preliminary data.</text>
</comment>
<dbReference type="EMBL" id="JAVFWL010000004">
    <property type="protein sequence ID" value="KAK6746594.1"/>
    <property type="molecule type" value="Genomic_DNA"/>
</dbReference>
<evidence type="ECO:0000313" key="2">
    <source>
        <dbReference type="Proteomes" id="UP001303046"/>
    </source>
</evidence>
<reference evidence="1 2" key="1">
    <citation type="submission" date="2023-08" db="EMBL/GenBank/DDBJ databases">
        <title>A Necator americanus chromosomal reference genome.</title>
        <authorList>
            <person name="Ilik V."/>
            <person name="Petrzelkova K.J."/>
            <person name="Pardy F."/>
            <person name="Fuh T."/>
            <person name="Niatou-Singa F.S."/>
            <person name="Gouil Q."/>
            <person name="Baker L."/>
            <person name="Ritchie M.E."/>
            <person name="Jex A.R."/>
            <person name="Gazzola D."/>
            <person name="Li H."/>
            <person name="Toshio Fujiwara R."/>
            <person name="Zhan B."/>
            <person name="Aroian R.V."/>
            <person name="Pafco B."/>
            <person name="Schwarz E.M."/>
        </authorList>
    </citation>
    <scope>NUCLEOTIDE SEQUENCE [LARGE SCALE GENOMIC DNA]</scope>
    <source>
        <strain evidence="1 2">Aroian</strain>
        <tissue evidence="1">Whole animal</tissue>
    </source>
</reference>
<evidence type="ECO:0008006" key="3">
    <source>
        <dbReference type="Google" id="ProtNLM"/>
    </source>
</evidence>
<protein>
    <recommendedName>
        <fullName evidence="3">DUF268 domain-containing protein</fullName>
    </recommendedName>
</protein>
<name>A0ABR1D7X3_NECAM</name>
<evidence type="ECO:0000313" key="1">
    <source>
        <dbReference type="EMBL" id="KAK6746594.1"/>
    </source>
</evidence>
<keyword evidence="2" id="KW-1185">Reference proteome</keyword>
<organism evidence="1 2">
    <name type="scientific">Necator americanus</name>
    <name type="common">Human hookworm</name>
    <dbReference type="NCBI Taxonomy" id="51031"/>
    <lineage>
        <taxon>Eukaryota</taxon>
        <taxon>Metazoa</taxon>
        <taxon>Ecdysozoa</taxon>
        <taxon>Nematoda</taxon>
        <taxon>Chromadorea</taxon>
        <taxon>Rhabditida</taxon>
        <taxon>Rhabditina</taxon>
        <taxon>Rhabditomorpha</taxon>
        <taxon>Strongyloidea</taxon>
        <taxon>Ancylostomatidae</taxon>
        <taxon>Bunostominae</taxon>
        <taxon>Necator</taxon>
    </lineage>
</organism>
<dbReference type="Proteomes" id="UP001303046">
    <property type="component" value="Unassembled WGS sequence"/>
</dbReference>
<dbReference type="InterPro" id="IPR004951">
    <property type="entry name" value="DUF268_CAE_spp"/>
</dbReference>
<gene>
    <name evidence="1" type="primary">Necator_chrIV.g13376</name>
    <name evidence="1" type="ORF">RB195_000085</name>
</gene>
<proteinExistence type="predicted"/>